<name>D4YUJ1_9LACO</name>
<organism evidence="2 3">
    <name type="scientific">Lactobacillus amylolyticus DSM 11664</name>
    <dbReference type="NCBI Taxonomy" id="585524"/>
    <lineage>
        <taxon>Bacteria</taxon>
        <taxon>Bacillati</taxon>
        <taxon>Bacillota</taxon>
        <taxon>Bacilli</taxon>
        <taxon>Lactobacillales</taxon>
        <taxon>Lactobacillaceae</taxon>
        <taxon>Lactobacillus</taxon>
    </lineage>
</organism>
<evidence type="ECO:0000256" key="1">
    <source>
        <dbReference type="SAM" id="Phobius"/>
    </source>
</evidence>
<protein>
    <recommendedName>
        <fullName evidence="4">DUF4352 domain-containing protein</fullName>
    </recommendedName>
</protein>
<dbReference type="AlphaFoldDB" id="D4YUJ1"/>
<reference evidence="2 3" key="1">
    <citation type="submission" date="2010-04" db="EMBL/GenBank/DDBJ databases">
        <authorList>
            <person name="Muzny D."/>
            <person name="Qin X."/>
            <person name="Deng J."/>
            <person name="Jiang H."/>
            <person name="Liu Y."/>
            <person name="Qu J."/>
            <person name="Song X.-Z."/>
            <person name="Zhang L."/>
            <person name="Thornton R."/>
            <person name="Coyle M."/>
            <person name="Francisco L."/>
            <person name="Jackson L."/>
            <person name="Javaid M."/>
            <person name="Korchina V."/>
            <person name="Kovar C."/>
            <person name="Mata R."/>
            <person name="Mathew T."/>
            <person name="Ngo R."/>
            <person name="Nguyen L."/>
            <person name="Nguyen N."/>
            <person name="Okwuonu G."/>
            <person name="Ongeri F."/>
            <person name="Pham C."/>
            <person name="Simmons D."/>
            <person name="Wilczek-Boney K."/>
            <person name="Hale W."/>
            <person name="Jakkamsetti A."/>
            <person name="Pham P."/>
            <person name="Ruth R."/>
            <person name="San Lucas F."/>
            <person name="Warren J."/>
            <person name="Zhang J."/>
            <person name="Zhao Z."/>
            <person name="Zhou C."/>
            <person name="Zhu D."/>
            <person name="Lee S."/>
            <person name="Bess C."/>
            <person name="Blankenburg K."/>
            <person name="Forbes L."/>
            <person name="Fu Q."/>
            <person name="Gubbala S."/>
            <person name="Hirani K."/>
            <person name="Jayaseelan J.C."/>
            <person name="Lara F."/>
            <person name="Munidasa M."/>
            <person name="Palculict T."/>
            <person name="Patil S."/>
            <person name="Pu L.-L."/>
            <person name="Saada N."/>
            <person name="Tang L."/>
            <person name="Weissenberger G."/>
            <person name="Zhu Y."/>
            <person name="Hemphill L."/>
            <person name="Shang Y."/>
            <person name="Youmans B."/>
            <person name="Ayvaz T."/>
            <person name="Ross M."/>
            <person name="Santibanez J."/>
            <person name="Aqrawi P."/>
            <person name="Gross S."/>
            <person name="Joshi V."/>
            <person name="Fowler G."/>
            <person name="Nazareth L."/>
            <person name="Reid J."/>
            <person name="Worley K."/>
            <person name="Petrosino J."/>
            <person name="Highlander S."/>
            <person name="Gibbs R."/>
        </authorList>
    </citation>
    <scope>NUCLEOTIDE SEQUENCE [LARGE SCALE GENOMIC DNA]</scope>
    <source>
        <strain evidence="2 3">DSM 11664</strain>
    </source>
</reference>
<keyword evidence="1" id="KW-0812">Transmembrane</keyword>
<dbReference type="eggNOG" id="COG3152">
    <property type="taxonomic scope" value="Bacteria"/>
</dbReference>
<keyword evidence="1" id="KW-0472">Membrane</keyword>
<accession>D4YUJ1</accession>
<gene>
    <name evidence="2" type="ORF">HMPREF0493_1202</name>
</gene>
<evidence type="ECO:0008006" key="4">
    <source>
        <dbReference type="Google" id="ProtNLM"/>
    </source>
</evidence>
<evidence type="ECO:0000313" key="2">
    <source>
        <dbReference type="EMBL" id="EFG55140.1"/>
    </source>
</evidence>
<keyword evidence="3" id="KW-1185">Reference proteome</keyword>
<feature type="transmembrane region" description="Helical" evidence="1">
    <location>
        <begin position="26"/>
        <end position="44"/>
    </location>
</feature>
<proteinExistence type="predicted"/>
<dbReference type="RefSeq" id="WP_006352353.1">
    <property type="nucleotide sequence ID" value="NZ_ADNY01000047.1"/>
</dbReference>
<evidence type="ECO:0000313" key="3">
    <source>
        <dbReference type="Proteomes" id="UP000004069"/>
    </source>
</evidence>
<keyword evidence="1" id="KW-1133">Transmembrane helix</keyword>
<dbReference type="Proteomes" id="UP000004069">
    <property type="component" value="Unassembled WGS sequence"/>
</dbReference>
<dbReference type="OrthoDB" id="2298539at2"/>
<comment type="caution">
    <text evidence="2">The sequence shown here is derived from an EMBL/GenBank/DDBJ whole genome shotgun (WGS) entry which is preliminary data.</text>
</comment>
<dbReference type="EMBL" id="ADNY01000047">
    <property type="protein sequence ID" value="EFG55140.1"/>
    <property type="molecule type" value="Genomic_DNA"/>
</dbReference>
<sequence>MKTRLNQNIDEEGNTYIYVKPWYKKWWLFSIIIFVLLIIIVLKFNRSDNTVRIANDVTSISKNKTKTLAFDLDDYQISKALTYKLKYQNNSWSGGSFKVYRVTIYKTKKSHYYETGSGKIRLDGFVRIYLTAHAKKNINVDISDGVVNLSTMELQHVDDSDDYWSGNMNKGATKNIEVTAPIEKLNKLTNIKKVALHFDVAAKSTDDDSLDKTMNLVLNLIK</sequence>
<dbReference type="PATRIC" id="fig|585524.9.peg.1410"/>